<dbReference type="Proteomes" id="UP000823896">
    <property type="component" value="Unassembled WGS sequence"/>
</dbReference>
<dbReference type="GO" id="GO:0046872">
    <property type="term" value="F:metal ion binding"/>
    <property type="evidence" value="ECO:0007669"/>
    <property type="project" value="UniProtKB-KW"/>
</dbReference>
<feature type="active site" description="Proton donor" evidence="1">
    <location>
        <position position="68"/>
    </location>
</feature>
<sequence>MNILFIGDIVGSVGREMVRCHLPLLKSRYDIDLVVGNGENAAHGKGITRRIYHQLISYGIDVMTMGNHTFAKSDLYNFIDEADRMVRPMNMAPVEYGRSVLIREVKGKRVAVVSLCGEIFMHDITDSPFRCMEDTLKRIDADIVLVDLHGEATSEKIAFAYAFAGRISAVVGTHTHVQTADERIIKGTAAISDLGMCGAYTSVLGRDVNEIVTRFMTAAKTRYTIAEGPGIFCGAVVRIDDHNNQAVSIERIQIRPQGAEQFELNLHDESSEHAA</sequence>
<dbReference type="InterPro" id="IPR005235">
    <property type="entry name" value="YmdB-like"/>
</dbReference>
<feature type="binding site" evidence="2">
    <location>
        <position position="39"/>
    </location>
    <ligand>
        <name>Fe cation</name>
        <dbReference type="ChEBI" id="CHEBI:24875"/>
        <label>1</label>
    </ligand>
</feature>
<gene>
    <name evidence="3" type="ORF">H9702_09230</name>
</gene>
<feature type="binding site" evidence="2">
    <location>
        <position position="67"/>
    </location>
    <ligand>
        <name>Fe cation</name>
        <dbReference type="ChEBI" id="CHEBI:24875"/>
        <label>2</label>
    </ligand>
</feature>
<feature type="binding site" evidence="2">
    <location>
        <position position="149"/>
    </location>
    <ligand>
        <name>Fe cation</name>
        <dbReference type="ChEBI" id="CHEBI:24875"/>
        <label>2</label>
    </ligand>
</feature>
<dbReference type="EMBL" id="DWWM01000057">
    <property type="protein sequence ID" value="HJC37291.1"/>
    <property type="molecule type" value="Genomic_DNA"/>
</dbReference>
<dbReference type="PANTHER" id="PTHR36303">
    <property type="entry name" value="2',3'-CYCLIC-NUCLEOTIDE 2'-PHOSPHODIESTERASE"/>
    <property type="match status" value="1"/>
</dbReference>
<organism evidence="3 4">
    <name type="scientific">Candidatus Merdibacter merdavium</name>
    <dbReference type="NCBI Taxonomy" id="2838692"/>
    <lineage>
        <taxon>Bacteria</taxon>
        <taxon>Bacillati</taxon>
        <taxon>Bacillota</taxon>
        <taxon>Erysipelotrichia</taxon>
        <taxon>Erysipelotrichales</taxon>
        <taxon>Erysipelotrichaceae</taxon>
        <taxon>Merdibacter</taxon>
    </lineage>
</organism>
<dbReference type="SUPFAM" id="SSF56300">
    <property type="entry name" value="Metallo-dependent phosphatases"/>
    <property type="match status" value="1"/>
</dbReference>
<reference evidence="3" key="1">
    <citation type="journal article" date="2021" name="PeerJ">
        <title>Extensive microbial diversity within the chicken gut microbiome revealed by metagenomics and culture.</title>
        <authorList>
            <person name="Gilroy R."/>
            <person name="Ravi A."/>
            <person name="Getino M."/>
            <person name="Pursley I."/>
            <person name="Horton D.L."/>
            <person name="Alikhan N.F."/>
            <person name="Baker D."/>
            <person name="Gharbi K."/>
            <person name="Hall N."/>
            <person name="Watson M."/>
            <person name="Adriaenssens E.M."/>
            <person name="Foster-Nyarko E."/>
            <person name="Jarju S."/>
            <person name="Secka A."/>
            <person name="Antonio M."/>
            <person name="Oren A."/>
            <person name="Chaudhuri R.R."/>
            <person name="La Ragione R."/>
            <person name="Hildebrand F."/>
            <person name="Pallen M.J."/>
        </authorList>
    </citation>
    <scope>NUCLEOTIDE SEQUENCE</scope>
    <source>
        <strain evidence="3">CHK187-11901</strain>
    </source>
</reference>
<dbReference type="PIRSF" id="PIRSF004789">
    <property type="entry name" value="DR1281"/>
    <property type="match status" value="1"/>
</dbReference>
<dbReference type="AlphaFoldDB" id="A0A9D2SX17"/>
<feature type="binding site" evidence="2">
    <location>
        <position position="40"/>
    </location>
    <ligand>
        <name>Fe cation</name>
        <dbReference type="ChEBI" id="CHEBI:24875"/>
        <label>1</label>
    </ligand>
</feature>
<reference evidence="3" key="2">
    <citation type="submission" date="2021-04" db="EMBL/GenBank/DDBJ databases">
        <authorList>
            <person name="Gilroy R."/>
        </authorList>
    </citation>
    <scope>NUCLEOTIDE SEQUENCE</scope>
    <source>
        <strain evidence="3">CHK187-11901</strain>
    </source>
</reference>
<protein>
    <submittedName>
        <fullName evidence="3">TIGR00282 family metallophosphoesterase</fullName>
    </submittedName>
</protein>
<keyword evidence="2" id="KW-0479">Metal-binding</keyword>
<dbReference type="NCBIfam" id="TIGR00282">
    <property type="entry name" value="TIGR00282 family metallophosphoesterase"/>
    <property type="match status" value="1"/>
</dbReference>
<feature type="binding site" evidence="2">
    <location>
        <position position="39"/>
    </location>
    <ligand>
        <name>Fe cation</name>
        <dbReference type="ChEBI" id="CHEBI:24875"/>
        <label>2</label>
    </ligand>
</feature>
<feature type="binding site" evidence="2">
    <location>
        <position position="8"/>
    </location>
    <ligand>
        <name>Fe cation</name>
        <dbReference type="ChEBI" id="CHEBI:24875"/>
        <label>1</label>
    </ligand>
</feature>
<evidence type="ECO:0000313" key="4">
    <source>
        <dbReference type="Proteomes" id="UP000823896"/>
    </source>
</evidence>
<name>A0A9D2SX17_9FIRM</name>
<accession>A0A9D2SX17</accession>
<dbReference type="Pfam" id="PF13277">
    <property type="entry name" value="YmdB"/>
    <property type="match status" value="1"/>
</dbReference>
<dbReference type="GO" id="GO:0004113">
    <property type="term" value="F:2',3'-cyclic-nucleotide 3'-phosphodiesterase activity"/>
    <property type="evidence" value="ECO:0007669"/>
    <property type="project" value="TreeGrafter"/>
</dbReference>
<dbReference type="PANTHER" id="PTHR36303:SF1">
    <property type="entry name" value="2',3'-CYCLIC-NUCLEOTIDE 2'-PHOSPHODIESTERASE"/>
    <property type="match status" value="1"/>
</dbReference>
<comment type="caution">
    <text evidence="3">The sequence shown here is derived from an EMBL/GenBank/DDBJ whole genome shotgun (WGS) entry which is preliminary data.</text>
</comment>
<proteinExistence type="predicted"/>
<evidence type="ECO:0000313" key="3">
    <source>
        <dbReference type="EMBL" id="HJC37291.1"/>
    </source>
</evidence>
<dbReference type="InterPro" id="IPR029052">
    <property type="entry name" value="Metallo-depent_PP-like"/>
</dbReference>
<dbReference type="Gene3D" id="3.60.21.10">
    <property type="match status" value="1"/>
</dbReference>
<feature type="binding site" evidence="2">
    <location>
        <position position="174"/>
    </location>
    <ligand>
        <name>Fe cation</name>
        <dbReference type="ChEBI" id="CHEBI:24875"/>
        <label>2</label>
    </ligand>
</feature>
<feature type="binding site" evidence="2">
    <location>
        <position position="176"/>
    </location>
    <ligand>
        <name>Fe cation</name>
        <dbReference type="ChEBI" id="CHEBI:24875"/>
        <label>1</label>
    </ligand>
</feature>
<evidence type="ECO:0000256" key="2">
    <source>
        <dbReference type="PIRSR" id="PIRSR004789-51"/>
    </source>
</evidence>
<evidence type="ECO:0000256" key="1">
    <source>
        <dbReference type="PIRSR" id="PIRSR004789-50"/>
    </source>
</evidence>